<comment type="caution">
    <text evidence="2">The sequence shown here is derived from an EMBL/GenBank/DDBJ whole genome shotgun (WGS) entry which is preliminary data.</text>
</comment>
<dbReference type="Proteomes" id="UP001319080">
    <property type="component" value="Unassembled WGS sequence"/>
</dbReference>
<dbReference type="AlphaFoldDB" id="A0AAP2E017"/>
<feature type="transmembrane region" description="Helical" evidence="1">
    <location>
        <begin position="22"/>
        <end position="43"/>
    </location>
</feature>
<name>A0AAP2E017_9BACT</name>
<keyword evidence="1" id="KW-0472">Membrane</keyword>
<dbReference type="EMBL" id="JAHESE010000023">
    <property type="protein sequence ID" value="MBT1710541.1"/>
    <property type="molecule type" value="Genomic_DNA"/>
</dbReference>
<organism evidence="2 3">
    <name type="scientific">Dawidia cretensis</name>
    <dbReference type="NCBI Taxonomy" id="2782350"/>
    <lineage>
        <taxon>Bacteria</taxon>
        <taxon>Pseudomonadati</taxon>
        <taxon>Bacteroidota</taxon>
        <taxon>Cytophagia</taxon>
        <taxon>Cytophagales</taxon>
        <taxon>Chryseotaleaceae</taxon>
        <taxon>Dawidia</taxon>
    </lineage>
</organism>
<accession>A0AAP2E017</accession>
<protein>
    <submittedName>
        <fullName evidence="2">Uncharacterized protein</fullName>
    </submittedName>
</protein>
<gene>
    <name evidence="2" type="ORF">KK062_20015</name>
</gene>
<reference evidence="2 3" key="1">
    <citation type="submission" date="2021-05" db="EMBL/GenBank/DDBJ databases">
        <title>A Polyphasic approach of four new species of the genus Ohtaekwangia: Ohtaekwangia histidinii sp. nov., Ohtaekwangia cretensis sp. nov., Ohtaekwangia indiensis sp. nov., Ohtaekwangia reichenbachii sp. nov. from diverse environment.</title>
        <authorList>
            <person name="Octaviana S."/>
        </authorList>
    </citation>
    <scope>NUCLEOTIDE SEQUENCE [LARGE SCALE GENOMIC DNA]</scope>
    <source>
        <strain evidence="2 3">PWU5</strain>
    </source>
</reference>
<evidence type="ECO:0000313" key="3">
    <source>
        <dbReference type="Proteomes" id="UP001319080"/>
    </source>
</evidence>
<keyword evidence="1" id="KW-0812">Transmembrane</keyword>
<sequence length="124" mass="14028">MATLKRYCFIVRRLRASSLIEVIAAMLILSMVFGLAIVIYLNVQRSGVSARKLTCLVRLEAAFAETEQQRNYTSREWQYDDLTVYQEVKQDSAGLTVVILEGRDPAGKLVVTQKHMVYAPATTR</sequence>
<evidence type="ECO:0000313" key="2">
    <source>
        <dbReference type="EMBL" id="MBT1710541.1"/>
    </source>
</evidence>
<dbReference type="RefSeq" id="WP_254086113.1">
    <property type="nucleotide sequence ID" value="NZ_JAHESE010000023.1"/>
</dbReference>
<proteinExistence type="predicted"/>
<evidence type="ECO:0000256" key="1">
    <source>
        <dbReference type="SAM" id="Phobius"/>
    </source>
</evidence>
<keyword evidence="3" id="KW-1185">Reference proteome</keyword>
<keyword evidence="1" id="KW-1133">Transmembrane helix</keyword>